<evidence type="ECO:0000313" key="1">
    <source>
        <dbReference type="EMBL" id="EEZ75440.1"/>
    </source>
</evidence>
<protein>
    <submittedName>
        <fullName evidence="1">Uncharacterized protein</fullName>
    </submittedName>
</protein>
<gene>
    <name evidence="1" type="ORF">NEILACOT_04542</name>
</gene>
<comment type="caution">
    <text evidence="1">The sequence shown here is derived from an EMBL/GenBank/DDBJ whole genome shotgun (WGS) entry which is preliminary data.</text>
</comment>
<proteinExistence type="predicted"/>
<organism evidence="1 2">
    <name type="scientific">Neisseria lactamica ATCC 23970</name>
    <dbReference type="NCBI Taxonomy" id="546265"/>
    <lineage>
        <taxon>Bacteria</taxon>
        <taxon>Pseudomonadati</taxon>
        <taxon>Pseudomonadota</taxon>
        <taxon>Betaproteobacteria</taxon>
        <taxon>Neisseriales</taxon>
        <taxon>Neisseriaceae</taxon>
        <taxon>Neisseria</taxon>
    </lineage>
</organism>
<name>D0WAH1_NEILA</name>
<evidence type="ECO:0000313" key="2">
    <source>
        <dbReference type="Proteomes" id="UP000003843"/>
    </source>
</evidence>
<dbReference type="EMBL" id="ACEQ02000017">
    <property type="protein sequence ID" value="EEZ75440.1"/>
    <property type="molecule type" value="Genomic_DNA"/>
</dbReference>
<dbReference type="AlphaFoldDB" id="D0WAH1"/>
<dbReference type="Proteomes" id="UP000003843">
    <property type="component" value="Unassembled WGS sequence"/>
</dbReference>
<reference evidence="1 2" key="1">
    <citation type="submission" date="2009-10" db="EMBL/GenBank/DDBJ databases">
        <authorList>
            <person name="Weinstock G."/>
            <person name="Sodergren E."/>
            <person name="Clifton S."/>
            <person name="Fulton L."/>
            <person name="Fulton B."/>
            <person name="Courtney L."/>
            <person name="Fronick C."/>
            <person name="Harrison M."/>
            <person name="Strong C."/>
            <person name="Farmer C."/>
            <person name="Delahaunty K."/>
            <person name="Markovic C."/>
            <person name="Hall O."/>
            <person name="Minx P."/>
            <person name="Tomlinson C."/>
            <person name="Mitreva M."/>
            <person name="Nelson J."/>
            <person name="Hou S."/>
            <person name="Wollam A."/>
            <person name="Pepin K.H."/>
            <person name="Johnson M."/>
            <person name="Bhonagiri V."/>
            <person name="Nash W.E."/>
            <person name="Warren W."/>
            <person name="Chinwalla A."/>
            <person name="Mardis E.R."/>
            <person name="Wilson R.K."/>
        </authorList>
    </citation>
    <scope>NUCLEOTIDE SEQUENCE [LARGE SCALE GENOMIC DNA]</scope>
    <source>
        <strain evidence="1 2">ATCC 23970</strain>
    </source>
</reference>
<accession>D0WAH1</accession>
<sequence length="45" mass="5035">MAFVLFRILSRPGGAHRRLPVNFPLCQKDKGGCDFNACQSVGWKL</sequence>